<comment type="subcellular location">
    <subcellularLocation>
        <location evidence="2">Membrane</location>
    </subcellularLocation>
</comment>
<feature type="domain" description="Histidine kinase" evidence="10">
    <location>
        <begin position="227"/>
        <end position="438"/>
    </location>
</feature>
<evidence type="ECO:0000259" key="11">
    <source>
        <dbReference type="PROSITE" id="PS50885"/>
    </source>
</evidence>
<sequence length="438" mass="49304">MVNNKSKTSASLITKVSTRIFLIFTLLNVLVISAVVAFSSLQIRESEGASILSSVHEAAQNGNINWKEFELGEEDGERSDFIRVTRPSGAVDESHGTTQFLKSRSLRWGYFSLSDDDVFWYSSVTSHGIKTELWLDITIVLNMVLRTIVAIVITMLVVYVGAMIALKRSAKRISQPIEALAKATNMEKSELIVPDFPVEVERLAKSFNQLLGRLNQKIEQEQQFVSDASHELRTPVAAIRGHVTLLKRRWREHPEIVEDSLNYIDEESLRMKRMIEELLTISRGNHFSMENERFDLSEFTDRTVKEIQPALTQKVIFENDLSFSVNADRAAIQKILVAFLENAGKYSPADSKIIVRLREQGDSIDLSVADEGIGIADEEKEKIFERFYRVDKSRSSEIPGTGLGLAIAKQYAEACGAWIFVSDNLPQGSVFHLVFGPK</sequence>
<proteinExistence type="predicted"/>
<dbReference type="InterPro" id="IPR003661">
    <property type="entry name" value="HisK_dim/P_dom"/>
</dbReference>
<dbReference type="InterPro" id="IPR003660">
    <property type="entry name" value="HAMP_dom"/>
</dbReference>
<dbReference type="InterPro" id="IPR005467">
    <property type="entry name" value="His_kinase_dom"/>
</dbReference>
<feature type="transmembrane region" description="Helical" evidence="9">
    <location>
        <begin position="143"/>
        <end position="166"/>
    </location>
</feature>
<dbReference type="Pfam" id="PF02518">
    <property type="entry name" value="HATPase_c"/>
    <property type="match status" value="1"/>
</dbReference>
<dbReference type="PRINTS" id="PR00344">
    <property type="entry name" value="BCTRLSENSOR"/>
</dbReference>
<keyword evidence="6 12" id="KW-0418">Kinase</keyword>
<keyword evidence="7" id="KW-0902">Two-component regulatory system</keyword>
<dbReference type="InterPro" id="IPR036890">
    <property type="entry name" value="HATPase_C_sf"/>
</dbReference>
<dbReference type="FunFam" id="3.30.565.10:FF:000006">
    <property type="entry name" value="Sensor histidine kinase WalK"/>
    <property type="match status" value="1"/>
</dbReference>
<keyword evidence="9" id="KW-0812">Transmembrane</keyword>
<dbReference type="Gene3D" id="1.10.287.130">
    <property type="match status" value="1"/>
</dbReference>
<gene>
    <name evidence="12" type="ORF">D7I46_04580</name>
</gene>
<dbReference type="SUPFAM" id="SSF55874">
    <property type="entry name" value="ATPase domain of HSP90 chaperone/DNA topoisomerase II/histidine kinase"/>
    <property type="match status" value="1"/>
</dbReference>
<evidence type="ECO:0000256" key="5">
    <source>
        <dbReference type="ARBA" id="ARBA00022679"/>
    </source>
</evidence>
<dbReference type="SUPFAM" id="SSF47384">
    <property type="entry name" value="Homodimeric domain of signal transducing histidine kinase"/>
    <property type="match status" value="1"/>
</dbReference>
<dbReference type="EMBL" id="CP032627">
    <property type="protein sequence ID" value="AYG01921.1"/>
    <property type="molecule type" value="Genomic_DNA"/>
</dbReference>
<dbReference type="SMART" id="SM00387">
    <property type="entry name" value="HATPase_c"/>
    <property type="match status" value="1"/>
</dbReference>
<dbReference type="Pfam" id="PF00512">
    <property type="entry name" value="HisKA"/>
    <property type="match status" value="1"/>
</dbReference>
<dbReference type="CDD" id="cd00075">
    <property type="entry name" value="HATPase"/>
    <property type="match status" value="1"/>
</dbReference>
<dbReference type="GO" id="GO:0016020">
    <property type="term" value="C:membrane"/>
    <property type="evidence" value="ECO:0007669"/>
    <property type="project" value="UniProtKB-SubCell"/>
</dbReference>
<keyword evidence="4" id="KW-0597">Phosphoprotein</keyword>
<evidence type="ECO:0000256" key="2">
    <source>
        <dbReference type="ARBA" id="ARBA00004370"/>
    </source>
</evidence>
<comment type="catalytic activity">
    <reaction evidence="1">
        <text>ATP + protein L-histidine = ADP + protein N-phospho-L-histidine.</text>
        <dbReference type="EC" id="2.7.13.3"/>
    </reaction>
</comment>
<evidence type="ECO:0000256" key="7">
    <source>
        <dbReference type="ARBA" id="ARBA00023012"/>
    </source>
</evidence>
<organism evidence="12 13">
    <name type="scientific">Lactococcus allomyrinae</name>
    <dbReference type="NCBI Taxonomy" id="2419773"/>
    <lineage>
        <taxon>Bacteria</taxon>
        <taxon>Bacillati</taxon>
        <taxon>Bacillota</taxon>
        <taxon>Bacilli</taxon>
        <taxon>Lactobacillales</taxon>
        <taxon>Streptococcaceae</taxon>
        <taxon>Lactococcus</taxon>
    </lineage>
</organism>
<reference evidence="12 13" key="1">
    <citation type="submission" date="2018-09" db="EMBL/GenBank/DDBJ databases">
        <title>Genome sequencing of strain 1JSPR-7.</title>
        <authorList>
            <person name="Heo J."/>
            <person name="Kim S.-J."/>
            <person name="Kwon S.-W."/>
        </authorList>
    </citation>
    <scope>NUCLEOTIDE SEQUENCE [LARGE SCALE GENOMIC DNA]</scope>
    <source>
        <strain evidence="12 13">1JSPR-7</strain>
    </source>
</reference>
<dbReference type="InterPro" id="IPR003594">
    <property type="entry name" value="HATPase_dom"/>
</dbReference>
<dbReference type="KEGG" id="lact:D7I46_04580"/>
<dbReference type="PANTHER" id="PTHR43711:SF1">
    <property type="entry name" value="HISTIDINE KINASE 1"/>
    <property type="match status" value="1"/>
</dbReference>
<evidence type="ECO:0000313" key="13">
    <source>
        <dbReference type="Proteomes" id="UP000269374"/>
    </source>
</evidence>
<dbReference type="InterPro" id="IPR050736">
    <property type="entry name" value="Sensor_HK_Regulatory"/>
</dbReference>
<evidence type="ECO:0000256" key="8">
    <source>
        <dbReference type="ARBA" id="ARBA00023136"/>
    </source>
</evidence>
<dbReference type="OrthoDB" id="9786919at2"/>
<dbReference type="PROSITE" id="PS50885">
    <property type="entry name" value="HAMP"/>
    <property type="match status" value="1"/>
</dbReference>
<keyword evidence="9" id="KW-1133">Transmembrane helix</keyword>
<evidence type="ECO:0000256" key="4">
    <source>
        <dbReference type="ARBA" id="ARBA00022553"/>
    </source>
</evidence>
<dbReference type="InterPro" id="IPR036097">
    <property type="entry name" value="HisK_dim/P_sf"/>
</dbReference>
<evidence type="ECO:0000256" key="1">
    <source>
        <dbReference type="ARBA" id="ARBA00000085"/>
    </source>
</evidence>
<feature type="transmembrane region" description="Helical" evidence="9">
    <location>
        <begin position="20"/>
        <end position="43"/>
    </location>
</feature>
<evidence type="ECO:0000256" key="9">
    <source>
        <dbReference type="SAM" id="Phobius"/>
    </source>
</evidence>
<evidence type="ECO:0000256" key="3">
    <source>
        <dbReference type="ARBA" id="ARBA00012438"/>
    </source>
</evidence>
<dbReference type="SMART" id="SM00388">
    <property type="entry name" value="HisKA"/>
    <property type="match status" value="1"/>
</dbReference>
<feature type="domain" description="HAMP" evidence="11">
    <location>
        <begin position="171"/>
        <end position="219"/>
    </location>
</feature>
<protein>
    <recommendedName>
        <fullName evidence="3">histidine kinase</fullName>
        <ecNumber evidence="3">2.7.13.3</ecNumber>
    </recommendedName>
</protein>
<dbReference type="GO" id="GO:0000155">
    <property type="term" value="F:phosphorelay sensor kinase activity"/>
    <property type="evidence" value="ECO:0007669"/>
    <property type="project" value="InterPro"/>
</dbReference>
<dbReference type="PROSITE" id="PS50109">
    <property type="entry name" value="HIS_KIN"/>
    <property type="match status" value="1"/>
</dbReference>
<name>A0A387BTY2_9LACT</name>
<accession>A0A387BTY2</accession>
<evidence type="ECO:0000259" key="10">
    <source>
        <dbReference type="PROSITE" id="PS50109"/>
    </source>
</evidence>
<dbReference type="Gene3D" id="3.30.565.10">
    <property type="entry name" value="Histidine kinase-like ATPase, C-terminal domain"/>
    <property type="match status" value="1"/>
</dbReference>
<keyword evidence="8 9" id="KW-0472">Membrane</keyword>
<dbReference type="CDD" id="cd00082">
    <property type="entry name" value="HisKA"/>
    <property type="match status" value="1"/>
</dbReference>
<dbReference type="FunFam" id="1.10.287.130:FF:000001">
    <property type="entry name" value="Two-component sensor histidine kinase"/>
    <property type="match status" value="1"/>
</dbReference>
<dbReference type="Proteomes" id="UP000269374">
    <property type="component" value="Chromosome"/>
</dbReference>
<dbReference type="InterPro" id="IPR004358">
    <property type="entry name" value="Sig_transdc_His_kin-like_C"/>
</dbReference>
<evidence type="ECO:0000256" key="6">
    <source>
        <dbReference type="ARBA" id="ARBA00022777"/>
    </source>
</evidence>
<dbReference type="EC" id="2.7.13.3" evidence="3"/>
<dbReference type="PANTHER" id="PTHR43711">
    <property type="entry name" value="TWO-COMPONENT HISTIDINE KINASE"/>
    <property type="match status" value="1"/>
</dbReference>
<dbReference type="AlphaFoldDB" id="A0A387BTY2"/>
<keyword evidence="5" id="KW-0808">Transferase</keyword>
<evidence type="ECO:0000313" key="12">
    <source>
        <dbReference type="EMBL" id="AYG01921.1"/>
    </source>
</evidence>
<keyword evidence="13" id="KW-1185">Reference proteome</keyword>